<protein>
    <submittedName>
        <fullName evidence="1">Uncharacterized protein</fullName>
    </submittedName>
</protein>
<gene>
    <name evidence="1" type="ORF">CFIO01_04678</name>
</gene>
<dbReference type="HOGENOM" id="CLU_900183_0_0_1"/>
<keyword evidence="2" id="KW-1185">Reference proteome</keyword>
<evidence type="ECO:0000313" key="2">
    <source>
        <dbReference type="Proteomes" id="UP000020467"/>
    </source>
</evidence>
<evidence type="ECO:0000313" key="1">
    <source>
        <dbReference type="EMBL" id="EXF72972.1"/>
    </source>
</evidence>
<accession>A0A010PZP1</accession>
<organism evidence="1 2">
    <name type="scientific">Colletotrichum fioriniae PJ7</name>
    <dbReference type="NCBI Taxonomy" id="1445577"/>
    <lineage>
        <taxon>Eukaryota</taxon>
        <taxon>Fungi</taxon>
        <taxon>Dikarya</taxon>
        <taxon>Ascomycota</taxon>
        <taxon>Pezizomycotina</taxon>
        <taxon>Sordariomycetes</taxon>
        <taxon>Hypocreomycetidae</taxon>
        <taxon>Glomerellales</taxon>
        <taxon>Glomerellaceae</taxon>
        <taxon>Colletotrichum</taxon>
        <taxon>Colletotrichum acutatum species complex</taxon>
    </lineage>
</organism>
<dbReference type="EMBL" id="JARH01001094">
    <property type="protein sequence ID" value="EXF72972.1"/>
    <property type="molecule type" value="Genomic_DNA"/>
</dbReference>
<dbReference type="AlphaFoldDB" id="A0A010PZP1"/>
<proteinExistence type="predicted"/>
<dbReference type="STRING" id="1445577.A0A010PZP1"/>
<dbReference type="Proteomes" id="UP000020467">
    <property type="component" value="Unassembled WGS sequence"/>
</dbReference>
<name>A0A010PZP1_9PEZI</name>
<dbReference type="OrthoDB" id="4837325at2759"/>
<dbReference type="KEGG" id="cfj:CFIO01_04678"/>
<sequence length="309" mass="32581">MKNDSDQTCLLHLEDYLVDGSSMMDQSSTMAHAGSYGIGSGGIGGSYHSSLTPQFLIGIFNHVIDEELNLENIARETKACKIDFGFCASASDSTASIHVDVDGKPTATYNTTQVDIVAWHAAQKQRPQSHTMAEVNTAAESSHGLQSLIDKLPGIAKSIDWDAPADNGRATVAEWVGSVKWPFPATSPNTVAGIAGIASHLIARGYSVSYEACGNAICDGCGTIIMFSFGSTGKGGSDGLDASKDWASAVGTLDQERVSSLVNMGLLRRNSGGTESCVSMKRLSLGEFRDVLNADVDASIRISSRSTVF</sequence>
<reference evidence="1 2" key="1">
    <citation type="submission" date="2014-02" db="EMBL/GenBank/DDBJ databases">
        <title>The genome sequence of Colletotrichum fioriniae PJ7.</title>
        <authorList>
            <person name="Baroncelli R."/>
            <person name="Thon M.R."/>
        </authorList>
    </citation>
    <scope>NUCLEOTIDE SEQUENCE [LARGE SCALE GENOMIC DNA]</scope>
    <source>
        <strain evidence="1 2">PJ7</strain>
    </source>
</reference>
<comment type="caution">
    <text evidence="1">The sequence shown here is derived from an EMBL/GenBank/DDBJ whole genome shotgun (WGS) entry which is preliminary data.</text>
</comment>